<dbReference type="OrthoDB" id="9815944at2"/>
<protein>
    <submittedName>
        <fullName evidence="2">AAA ATPase-like protein</fullName>
    </submittedName>
</protein>
<gene>
    <name evidence="2" type="ORF">B0F88_103337</name>
</gene>
<comment type="caution">
    <text evidence="2">The sequence shown here is derived from an EMBL/GenBank/DDBJ whole genome shotgun (WGS) entry which is preliminary data.</text>
</comment>
<evidence type="ECO:0000259" key="1">
    <source>
        <dbReference type="Pfam" id="PF13175"/>
    </source>
</evidence>
<name>A0A2S6H5Y6_9GAMM</name>
<dbReference type="InterPro" id="IPR027417">
    <property type="entry name" value="P-loop_NTPase"/>
</dbReference>
<feature type="domain" description="Endonuclease GajA/Old nuclease/RecF-like AAA" evidence="1">
    <location>
        <begin position="1"/>
        <end position="399"/>
    </location>
</feature>
<keyword evidence="3" id="KW-1185">Reference proteome</keyword>
<proteinExistence type="predicted"/>
<reference evidence="2 3" key="1">
    <citation type="submission" date="2018-02" db="EMBL/GenBank/DDBJ databases">
        <title>Subsurface microbial communities from deep shales in Ohio and West Virginia, USA.</title>
        <authorList>
            <person name="Wrighton K."/>
        </authorList>
    </citation>
    <scope>NUCLEOTIDE SEQUENCE [LARGE SCALE GENOMIC DNA]</scope>
    <source>
        <strain evidence="2 3">OWC-G53F</strain>
    </source>
</reference>
<organism evidence="2 3">
    <name type="scientific">Methylobacter tundripaludum</name>
    <dbReference type="NCBI Taxonomy" id="173365"/>
    <lineage>
        <taxon>Bacteria</taxon>
        <taxon>Pseudomonadati</taxon>
        <taxon>Pseudomonadota</taxon>
        <taxon>Gammaproteobacteria</taxon>
        <taxon>Methylococcales</taxon>
        <taxon>Methylococcaceae</taxon>
        <taxon>Methylobacter</taxon>
    </lineage>
</organism>
<dbReference type="InterPro" id="IPR051396">
    <property type="entry name" value="Bact_Antivir_Def_Nuclease"/>
</dbReference>
<dbReference type="AlphaFoldDB" id="A0A2S6H5Y6"/>
<evidence type="ECO:0000313" key="2">
    <source>
        <dbReference type="EMBL" id="PPK72899.1"/>
    </source>
</evidence>
<dbReference type="PANTHER" id="PTHR43581:SF4">
    <property type="entry name" value="ATP_GTP PHOSPHATASE"/>
    <property type="match status" value="1"/>
</dbReference>
<dbReference type="InterPro" id="IPR041685">
    <property type="entry name" value="AAA_GajA/Old/RecF-like"/>
</dbReference>
<dbReference type="RefSeq" id="WP_104422983.1">
    <property type="nucleotide sequence ID" value="NZ_PTIY01000003.1"/>
</dbReference>
<dbReference type="Proteomes" id="UP000238071">
    <property type="component" value="Unassembled WGS sequence"/>
</dbReference>
<evidence type="ECO:0000313" key="3">
    <source>
        <dbReference type="Proteomes" id="UP000238071"/>
    </source>
</evidence>
<dbReference type="SUPFAM" id="SSF52540">
    <property type="entry name" value="P-loop containing nucleoside triphosphate hydrolases"/>
    <property type="match status" value="1"/>
</dbReference>
<dbReference type="Pfam" id="PF13175">
    <property type="entry name" value="AAA_15"/>
    <property type="match status" value="1"/>
</dbReference>
<dbReference type="EMBL" id="PTIY01000003">
    <property type="protein sequence ID" value="PPK72899.1"/>
    <property type="molecule type" value="Genomic_DNA"/>
</dbReference>
<sequence>MKIDVKVKNLGKLKEAEFKIRPMTVITGPNGTGKSFFTKSLYSILNVINKNVYHESVNKTIRQIQLQLQTFANGISYVGQNDLWATKRIELTLDKLQKEFEEASSWKIDDYLAFATSKVGDVEKIHTYYETYLNELKPTKRSSIKSISEAINKNFDDFLRQLINPQKYYADFFAIHIENELKDNFQISTLSELISFDEEKIIIAVDDLLVIELSGNKRSFSLGADFIDEVSGLSSVVFFESPAYWKVRDALKSAKNNQIRPRLLGKKNSDVLTGVPKYFYDLDDALNTKTKTSGAFAAATDLLEDALGGEFIFKGDNLSFKDNKSGQEISKNLVSFGMTNLGMVQALLKHNVITEGSFVFIDEPETNLHPDWQVKLMEVLLVLAQAGVNIVITTHSTDLLKALEVNLKKQKIDVEDFLSVHFVDLDGKLFEFESKNSDQQLIEARELLNSAYEQLYFSDL</sequence>
<dbReference type="PANTHER" id="PTHR43581">
    <property type="entry name" value="ATP/GTP PHOSPHATASE"/>
    <property type="match status" value="1"/>
</dbReference>
<dbReference type="Gene3D" id="3.40.50.300">
    <property type="entry name" value="P-loop containing nucleotide triphosphate hydrolases"/>
    <property type="match status" value="2"/>
</dbReference>
<accession>A0A2S6H5Y6</accession>